<dbReference type="RefSeq" id="WP_354634783.1">
    <property type="nucleotide sequence ID" value="NZ_CP159837.1"/>
</dbReference>
<dbReference type="EMBL" id="CP159837">
    <property type="protein sequence ID" value="XCM35081.1"/>
    <property type="molecule type" value="Genomic_DNA"/>
</dbReference>
<proteinExistence type="predicted"/>
<organism evidence="1">
    <name type="scientific">Planktothricoides raciborskii GIHE-MW2</name>
    <dbReference type="NCBI Taxonomy" id="2792601"/>
    <lineage>
        <taxon>Bacteria</taxon>
        <taxon>Bacillati</taxon>
        <taxon>Cyanobacteriota</taxon>
        <taxon>Cyanophyceae</taxon>
        <taxon>Oscillatoriophycideae</taxon>
        <taxon>Oscillatoriales</taxon>
        <taxon>Oscillatoriaceae</taxon>
        <taxon>Planktothricoides</taxon>
    </lineage>
</organism>
<evidence type="ECO:0000313" key="1">
    <source>
        <dbReference type="EMBL" id="XCM35081.1"/>
    </source>
</evidence>
<gene>
    <name evidence="1" type="ORF">ABWT76_003736</name>
</gene>
<dbReference type="AlphaFoldDB" id="A0AAU8JA92"/>
<accession>A0AAU8JA92</accession>
<sequence length="58" mass="6458">MISAIALSWFVGFALLWKTQKNLWKIHPVCGKLRAATAAHPHSFLTGKMTSNLLTSDF</sequence>
<name>A0AAU8JA92_9CYAN</name>
<protein>
    <submittedName>
        <fullName evidence="1">Uncharacterized protein</fullName>
    </submittedName>
</protein>
<reference evidence="1" key="1">
    <citation type="submission" date="2024-07" db="EMBL/GenBank/DDBJ databases">
        <authorList>
            <person name="Kim Y.J."/>
            <person name="Jeong J.Y."/>
        </authorList>
    </citation>
    <scope>NUCLEOTIDE SEQUENCE</scope>
    <source>
        <strain evidence="1">GIHE-MW2</strain>
    </source>
</reference>